<comment type="caution">
    <text evidence="5">The sequence shown here is derived from an EMBL/GenBank/DDBJ whole genome shotgun (WGS) entry which is preliminary data.</text>
</comment>
<dbReference type="InterPro" id="IPR027417">
    <property type="entry name" value="P-loop_NTPase"/>
</dbReference>
<evidence type="ECO:0000256" key="2">
    <source>
        <dbReference type="SAM" id="MobiDB-lite"/>
    </source>
</evidence>
<organism evidence="5 6">
    <name type="scientific">Streptomyces calidiresistens</name>
    <dbReference type="NCBI Taxonomy" id="1485586"/>
    <lineage>
        <taxon>Bacteria</taxon>
        <taxon>Bacillati</taxon>
        <taxon>Actinomycetota</taxon>
        <taxon>Actinomycetes</taxon>
        <taxon>Kitasatosporales</taxon>
        <taxon>Streptomycetaceae</taxon>
        <taxon>Streptomyces</taxon>
    </lineage>
</organism>
<dbReference type="Gene3D" id="3.40.50.300">
    <property type="entry name" value="P-loop containing nucleotide triphosphate hydrolases"/>
    <property type="match status" value="1"/>
</dbReference>
<name>A0A7W3T2F9_9ACTN</name>
<feature type="domain" description="DUF3686" evidence="3">
    <location>
        <begin position="23"/>
        <end position="479"/>
    </location>
</feature>
<gene>
    <name evidence="5" type="ORF">FOE67_09395</name>
</gene>
<reference evidence="6" key="1">
    <citation type="submission" date="2019-10" db="EMBL/GenBank/DDBJ databases">
        <title>Streptomyces sp. nov., a novel actinobacterium isolated from alkaline environment.</title>
        <authorList>
            <person name="Golinska P."/>
        </authorList>
    </citation>
    <scope>NUCLEOTIDE SEQUENCE [LARGE SCALE GENOMIC DNA]</scope>
    <source>
        <strain evidence="6">DSM 42108</strain>
    </source>
</reference>
<dbReference type="Proteomes" id="UP000530234">
    <property type="component" value="Unassembled WGS sequence"/>
</dbReference>
<evidence type="ECO:0000259" key="3">
    <source>
        <dbReference type="Pfam" id="PF12458"/>
    </source>
</evidence>
<accession>A0A7W3T2F9</accession>
<keyword evidence="6" id="KW-1185">Reference proteome</keyword>
<sequence>MSSEMDAGTYEVLRDRMTGAAAELARRAQRLNTRRTETFGSTELRPVASDRLRTEHNCVPRDIVQVGGLLLAGYRVRFGLKPTTAVGDVFGLHRHHPGAEGTRFTAEPLDALPGLLDDPVFLRDFDSLFRYYRQAELLQLRRVEGLLLAVFRTGERLTDIRVLRWRLDPDDTPHYVDAKGERDHVFPPAHDFEWVPTTREDHVTGDQPHVAVDGELFVSTVGGRLTVRVEDNTDTGRDVFSEPVEEPLQSLADADISRARVGALILLRVLPYNEDTPRHLVFNTRTKEVVRLDGIGLACRALPEDQGIVFPGGYYLAAAPPGSAARVLATAGADDTDLEYTGTLRSPNGEDVLYVFHARAEGHTLLLPYNLIRKEVATPLVTHGYSLFDDGTMIVFRAEGDEPGRVHPVQVWETPFVSDAHHAERPVGEGPLARVGNAELVRGVSDALTVARMADELAPDTAVFEAVVAACTRLADRYHWMSLEGMEALHEPLTALHTTAEQVIDEYRRVVEQRRHAAESLERAREEATSLVRRSRGEAPREAGGWVDLLTELRRAQGRAESLREIRRIDPEAVDALVADLAEALAATGRRAVSFLSREDAFEGPAAEIAALGERAAAIGRTADAEPLGEEIAGHADRLRTVTDVIGGLDIPDAAVRTGLLERIGEVLGAVNRARAVLDGRRRDLLESEGRAEFAAEFALLGQAVTGALASAGTPDECDEQLGRLLLQLENLEARFGTFDEFLARLEEQREEIYETFSARKQAQLDERARHARRIADGADRVLGTVSRRAGSLADLDEVNAWFAGDPLVGRVRVAAAELRELGDTVRAGELEGRLAAIRQEAVRALRDRTDLYGPDGTVRLGRHAFTVTDHQVDLTLVPMGDTLAFTISGTDYRVPLTDPSLADTRAFWDQPLVSESPRVYRAEHLAAALLAEHGAGSLADTVGRASAGEAGGPAAGATPAGLLDPAVEITDADLERLTRALLPTVRRAAEAAYDEGHDRGVHDHDAARLLAVLLRLHAGADLLRFPPRARADAQFFWSMGTDPASRRSLLTRAHSLGRARRLFGAGTAVADLRAELAAGVEAFTRATEPATAPGAPDTPADPADPAVEDPASRAETAGAYLLEELAAAGPSDAAPGADRRPVFIAGPGARALLEDFRLALGTDGAKEFTEDLRALDGDPAAARRLADAWLAAFAADRGRDPGDVPEAVALELCADPGRSEPLAHRPLDAPLTAGVGGLLGTHPRVRNGRLEVRLDEFLTRTERFRRHRVPAHRAWVRRRNALLDAERARLGLDSFRPRVMSGFVRNRLIDEVYLPLIGDNLAKQLGTAGEERRTDSQGLLMLLSPPGYGKTTLMEYVASRLGLILVKVDGPALGYGTTSLDPAAAPDAAARREVEKLNFGLEMGNNVLLYLDDIQHCSPEFLQRFIPLCDAQRRIDGVGADGRAVTRDLRGKRFAVCMAGNPFTEGGTRFRVPDMLANRADVWNLGDVLSGREELFALSHIENALTSNPVLAPLAGRDPADVDLLVRLARGDATADADRLDHPYGAADLEQILAVLDKLLRVQRTTLRVNAAYIASATQDDAHRTEPPFRLQGSYRNTNRLTERLVPVMTDEEVEAVIDDHYLAEAQTLTSGAEANLLKLAELRGRITPEQAARWEEIKRSFRG</sequence>
<feature type="coiled-coil region" evidence="1">
    <location>
        <begin position="504"/>
        <end position="538"/>
    </location>
</feature>
<dbReference type="RefSeq" id="WP_182662502.1">
    <property type="nucleotide sequence ID" value="NZ_VKHS01000161.1"/>
</dbReference>
<evidence type="ECO:0000313" key="6">
    <source>
        <dbReference type="Proteomes" id="UP000530234"/>
    </source>
</evidence>
<evidence type="ECO:0000256" key="1">
    <source>
        <dbReference type="SAM" id="Coils"/>
    </source>
</evidence>
<proteinExistence type="predicted"/>
<keyword evidence="1" id="KW-0175">Coiled coil</keyword>
<evidence type="ECO:0000259" key="4">
    <source>
        <dbReference type="Pfam" id="PF25472"/>
    </source>
</evidence>
<dbReference type="InterPro" id="IPR020958">
    <property type="entry name" value="DUF3686"/>
</dbReference>
<dbReference type="EMBL" id="VKHS01000161">
    <property type="protein sequence ID" value="MBB0229725.1"/>
    <property type="molecule type" value="Genomic_DNA"/>
</dbReference>
<feature type="region of interest" description="Disordered" evidence="2">
    <location>
        <begin position="1088"/>
        <end position="1114"/>
    </location>
</feature>
<evidence type="ECO:0000313" key="5">
    <source>
        <dbReference type="EMBL" id="MBB0229725.1"/>
    </source>
</evidence>
<protein>
    <submittedName>
        <fullName evidence="5">DNA repair ATPase</fullName>
    </submittedName>
</protein>
<dbReference type="Pfam" id="PF25472">
    <property type="entry name" value="DUF7902"/>
    <property type="match status" value="1"/>
</dbReference>
<dbReference type="Pfam" id="PF12458">
    <property type="entry name" value="DUF3686"/>
    <property type="match status" value="1"/>
</dbReference>
<feature type="domain" description="DUF7902" evidence="4">
    <location>
        <begin position="600"/>
        <end position="683"/>
    </location>
</feature>
<dbReference type="SUPFAM" id="SSF52540">
    <property type="entry name" value="P-loop containing nucleoside triphosphate hydrolases"/>
    <property type="match status" value="1"/>
</dbReference>
<dbReference type="InterPro" id="IPR057224">
    <property type="entry name" value="DUF7902"/>
</dbReference>